<dbReference type="InterPro" id="IPR052709">
    <property type="entry name" value="Transposase-MT_Hybrid"/>
</dbReference>
<sequence length="93" mass="10750">MASNLKLEQKSYIKIRMLLDIGPKDILIDLEVVYGDASLSYTIVKEWAKRFREGRELLEDVERIERPRSANTAVTPLKFAGEWKKILISLLKS</sequence>
<dbReference type="AlphaFoldDB" id="A0AAV7KCX0"/>
<dbReference type="Proteomes" id="UP001165289">
    <property type="component" value="Unassembled WGS sequence"/>
</dbReference>
<evidence type="ECO:0008006" key="3">
    <source>
        <dbReference type="Google" id="ProtNLM"/>
    </source>
</evidence>
<dbReference type="PANTHER" id="PTHR46060">
    <property type="entry name" value="MARINER MOS1 TRANSPOSASE-LIKE PROTEIN"/>
    <property type="match status" value="1"/>
</dbReference>
<name>A0AAV7KCX0_9METZ</name>
<reference evidence="1 2" key="1">
    <citation type="journal article" date="2023" name="BMC Biol.">
        <title>The compact genome of the sponge Oopsacas minuta (Hexactinellida) is lacking key metazoan core genes.</title>
        <authorList>
            <person name="Santini S."/>
            <person name="Schenkelaars Q."/>
            <person name="Jourda C."/>
            <person name="Duchesne M."/>
            <person name="Belahbib H."/>
            <person name="Rocher C."/>
            <person name="Selva M."/>
            <person name="Riesgo A."/>
            <person name="Vervoort M."/>
            <person name="Leys S.P."/>
            <person name="Kodjabachian L."/>
            <person name="Le Bivic A."/>
            <person name="Borchiellini C."/>
            <person name="Claverie J.M."/>
            <person name="Renard E."/>
        </authorList>
    </citation>
    <scope>NUCLEOTIDE SEQUENCE [LARGE SCALE GENOMIC DNA]</scope>
    <source>
        <strain evidence="1">SPO-2</strain>
    </source>
</reference>
<evidence type="ECO:0000313" key="1">
    <source>
        <dbReference type="EMBL" id="KAI6658921.1"/>
    </source>
</evidence>
<evidence type="ECO:0000313" key="2">
    <source>
        <dbReference type="Proteomes" id="UP001165289"/>
    </source>
</evidence>
<organism evidence="1 2">
    <name type="scientific">Oopsacas minuta</name>
    <dbReference type="NCBI Taxonomy" id="111878"/>
    <lineage>
        <taxon>Eukaryota</taxon>
        <taxon>Metazoa</taxon>
        <taxon>Porifera</taxon>
        <taxon>Hexactinellida</taxon>
        <taxon>Hexasterophora</taxon>
        <taxon>Lyssacinosida</taxon>
        <taxon>Leucopsacidae</taxon>
        <taxon>Oopsacas</taxon>
    </lineage>
</organism>
<accession>A0AAV7KCX0</accession>
<proteinExistence type="predicted"/>
<keyword evidence="2" id="KW-1185">Reference proteome</keyword>
<dbReference type="PANTHER" id="PTHR46060:SF1">
    <property type="entry name" value="MARINER MOS1 TRANSPOSASE-LIKE PROTEIN"/>
    <property type="match status" value="1"/>
</dbReference>
<protein>
    <recommendedName>
        <fullName evidence="3">Mos1 transposase HTH domain-containing protein</fullName>
    </recommendedName>
</protein>
<gene>
    <name evidence="1" type="ORF">LOD99_10881</name>
</gene>
<dbReference type="EMBL" id="JAKMXF010000070">
    <property type="protein sequence ID" value="KAI6658921.1"/>
    <property type="molecule type" value="Genomic_DNA"/>
</dbReference>
<comment type="caution">
    <text evidence="1">The sequence shown here is derived from an EMBL/GenBank/DDBJ whole genome shotgun (WGS) entry which is preliminary data.</text>
</comment>